<reference evidence="1 2" key="1">
    <citation type="submission" date="2016-10" db="EMBL/GenBank/DDBJ databases">
        <authorList>
            <person name="de Groot N.N."/>
        </authorList>
    </citation>
    <scope>NUCLEOTIDE SEQUENCE [LARGE SCALE GENOMIC DNA]</scope>
    <source>
        <strain evidence="1 2">L 420-91</strain>
    </source>
</reference>
<proteinExistence type="predicted"/>
<gene>
    <name evidence="1" type="ORF">SAMN04489735_101064</name>
</gene>
<dbReference type="Proteomes" id="UP000198956">
    <property type="component" value="Unassembled WGS sequence"/>
</dbReference>
<protein>
    <submittedName>
        <fullName evidence="1">Uncharacterized protein</fullName>
    </submittedName>
</protein>
<evidence type="ECO:0000313" key="2">
    <source>
        <dbReference type="Proteomes" id="UP000198956"/>
    </source>
</evidence>
<dbReference type="AlphaFoldDB" id="A0A1G7ZFG4"/>
<name>A0A1G7ZFG4_ANETH</name>
<dbReference type="EMBL" id="FNDE01000010">
    <property type="protein sequence ID" value="SDH07266.1"/>
    <property type="molecule type" value="Genomic_DNA"/>
</dbReference>
<accession>A0A1G7ZFG4</accession>
<organism evidence="1 2">
    <name type="scientific">Aneurinibacillus thermoaerophilus</name>
    <dbReference type="NCBI Taxonomy" id="143495"/>
    <lineage>
        <taxon>Bacteria</taxon>
        <taxon>Bacillati</taxon>
        <taxon>Bacillota</taxon>
        <taxon>Bacilli</taxon>
        <taxon>Bacillales</taxon>
        <taxon>Paenibacillaceae</taxon>
        <taxon>Aneurinibacillus group</taxon>
        <taxon>Aneurinibacillus</taxon>
    </lineage>
</organism>
<evidence type="ECO:0000313" key="1">
    <source>
        <dbReference type="EMBL" id="SDH07266.1"/>
    </source>
</evidence>
<sequence length="58" mass="6484">MTTIGMLHYRKHPEKVLKAYAFAAVAKAEGVDFFYFTPGKVNMEKKTILGYALEKGDG</sequence>